<dbReference type="Proteomes" id="UP000558688">
    <property type="component" value="Unassembled WGS sequence"/>
</dbReference>
<proteinExistence type="predicted"/>
<accession>A0A8H5EKJ3</accession>
<protein>
    <submittedName>
        <fullName evidence="1">Uncharacterized protein</fullName>
    </submittedName>
</protein>
<sequence>MGPVLSFITFELLFLQHDSNTQKRLEDISQIFAPIMTGINIEPRISSAVPGPEAPHDAYNLESKFAPPTRNSLRKASIPISKLDGFISHLNRLIHTRDGHDSVVLFLACATQLAVSVLETPTPEAMQKVSIKLGQSIPRTFSSIISSVLSTPTLASLLSTKPAYKLLLVERLRALLGVLNDWHTMSRLWGLITMWMLTKKFITSSTDLELDKKEETMSPHIQKAKRTIAVTQILSLTGFFVFDNAILLSMRGVLKWSKKPQSKFQGWCARCWCMYLCAELGRLYHARIPELHNGEKEDVRSRSEWKKKVFQVSAWLPLSIHYVAHNALLPEPIAALLATYAEFITVKGLWEATAEAI</sequence>
<evidence type="ECO:0000313" key="1">
    <source>
        <dbReference type="EMBL" id="KAF5263242.1"/>
    </source>
</evidence>
<dbReference type="EMBL" id="JAAFOW010000943">
    <property type="protein sequence ID" value="KAF5263242.1"/>
    <property type="molecule type" value="Genomic_DNA"/>
</dbReference>
<comment type="caution">
    <text evidence="1">The sequence shown here is derived from an EMBL/GenBank/DDBJ whole genome shotgun (WGS) entry which is preliminary data.</text>
</comment>
<name>A0A8H5EKJ3_FUSOX</name>
<dbReference type="AlphaFoldDB" id="A0A8H5EKJ3"/>
<gene>
    <name evidence="1" type="ORF">FOXYS1_6016</name>
</gene>
<organism evidence="1 2">
    <name type="scientific">Fusarium oxysporum</name>
    <name type="common">Fusarium vascular wilt</name>
    <dbReference type="NCBI Taxonomy" id="5507"/>
    <lineage>
        <taxon>Eukaryota</taxon>
        <taxon>Fungi</taxon>
        <taxon>Dikarya</taxon>
        <taxon>Ascomycota</taxon>
        <taxon>Pezizomycotina</taxon>
        <taxon>Sordariomycetes</taxon>
        <taxon>Hypocreomycetidae</taxon>
        <taxon>Hypocreales</taxon>
        <taxon>Nectriaceae</taxon>
        <taxon>Fusarium</taxon>
        <taxon>Fusarium oxysporum species complex</taxon>
    </lineage>
</organism>
<evidence type="ECO:0000313" key="2">
    <source>
        <dbReference type="Proteomes" id="UP000558688"/>
    </source>
</evidence>
<reference evidence="1" key="1">
    <citation type="submission" date="2020-02" db="EMBL/GenBank/DDBJ databases">
        <title>Identification and distribution of gene clusters putatively required for synthesis of sphingolipid metabolism inhibitors in phylogenetically diverse species of the filamentous fungus Fusarium.</title>
        <authorList>
            <person name="Kim H.-S."/>
            <person name="Busman M."/>
            <person name="Brown D.W."/>
            <person name="Divon H."/>
            <person name="Uhlig S."/>
            <person name="Proctor R.H."/>
        </authorList>
    </citation>
    <scope>NUCLEOTIDE SEQUENCE [LARGE SCALE GENOMIC DNA]</scope>
    <source>
        <strain evidence="1">NRRL 39464</strain>
    </source>
</reference>